<dbReference type="SUPFAM" id="SSF81383">
    <property type="entry name" value="F-box domain"/>
    <property type="match status" value="1"/>
</dbReference>
<evidence type="ECO:0000313" key="1">
    <source>
        <dbReference type="EMBL" id="GAU26873.1"/>
    </source>
</evidence>
<dbReference type="PANTHER" id="PTHR33736:SF28">
    <property type="entry name" value="F-BOX PLANT-LIKE PROTEIN"/>
    <property type="match status" value="1"/>
</dbReference>
<dbReference type="InterPro" id="IPR045283">
    <property type="entry name" value="AT3G44326-like"/>
</dbReference>
<accession>A0A2Z6M9Z4</accession>
<reference evidence="2" key="1">
    <citation type="journal article" date="2017" name="Front. Plant Sci.">
        <title>Climate Clever Clovers: New Paradigm to Reduce the Environmental Footprint of Ruminants by Breeding Low Methanogenic Forages Utilizing Haplotype Variation.</title>
        <authorList>
            <person name="Kaur P."/>
            <person name="Appels R."/>
            <person name="Bayer P.E."/>
            <person name="Keeble-Gagnere G."/>
            <person name="Wang J."/>
            <person name="Hirakawa H."/>
            <person name="Shirasawa K."/>
            <person name="Vercoe P."/>
            <person name="Stefanova K."/>
            <person name="Durmic Z."/>
            <person name="Nichols P."/>
            <person name="Revell C."/>
            <person name="Isobe S.N."/>
            <person name="Edwards D."/>
            <person name="Erskine W."/>
        </authorList>
    </citation>
    <scope>NUCLEOTIDE SEQUENCE [LARGE SCALE GENOMIC DNA]</scope>
    <source>
        <strain evidence="2">cv. Daliak</strain>
    </source>
</reference>
<name>A0A2Z6M9Z4_TRISU</name>
<dbReference type="InterPro" id="IPR036047">
    <property type="entry name" value="F-box-like_dom_sf"/>
</dbReference>
<dbReference type="AlphaFoldDB" id="A0A2Z6M9Z4"/>
<organism evidence="1 2">
    <name type="scientific">Trifolium subterraneum</name>
    <name type="common">Subterranean clover</name>
    <dbReference type="NCBI Taxonomy" id="3900"/>
    <lineage>
        <taxon>Eukaryota</taxon>
        <taxon>Viridiplantae</taxon>
        <taxon>Streptophyta</taxon>
        <taxon>Embryophyta</taxon>
        <taxon>Tracheophyta</taxon>
        <taxon>Spermatophyta</taxon>
        <taxon>Magnoliopsida</taxon>
        <taxon>eudicotyledons</taxon>
        <taxon>Gunneridae</taxon>
        <taxon>Pentapetalae</taxon>
        <taxon>rosids</taxon>
        <taxon>fabids</taxon>
        <taxon>Fabales</taxon>
        <taxon>Fabaceae</taxon>
        <taxon>Papilionoideae</taxon>
        <taxon>50 kb inversion clade</taxon>
        <taxon>NPAAA clade</taxon>
        <taxon>Hologalegina</taxon>
        <taxon>IRL clade</taxon>
        <taxon>Trifolieae</taxon>
        <taxon>Trifolium</taxon>
    </lineage>
</organism>
<dbReference type="PANTHER" id="PTHR33736">
    <property type="entry name" value="F-BOX PROTEIN-RELATED"/>
    <property type="match status" value="1"/>
</dbReference>
<dbReference type="OrthoDB" id="1424452at2759"/>
<evidence type="ECO:0008006" key="3">
    <source>
        <dbReference type="Google" id="ProtNLM"/>
    </source>
</evidence>
<dbReference type="Proteomes" id="UP000242715">
    <property type="component" value="Unassembled WGS sequence"/>
</dbReference>
<proteinExistence type="predicted"/>
<dbReference type="EMBL" id="DF973343">
    <property type="protein sequence ID" value="GAU26873.1"/>
    <property type="molecule type" value="Genomic_DNA"/>
</dbReference>
<evidence type="ECO:0000313" key="2">
    <source>
        <dbReference type="Proteomes" id="UP000242715"/>
    </source>
</evidence>
<protein>
    <recommendedName>
        <fullName evidence="3">F-box domain-containing protein</fullName>
    </recommendedName>
</protein>
<keyword evidence="2" id="KW-1185">Reference proteome</keyword>
<gene>
    <name evidence="1" type="ORF">TSUD_02750</name>
</gene>
<sequence length="289" mass="33914">MMQWLDYLDADIVPFHILPRLDGETLIVLSCVSTEFRNLIINNQDLMRKICISIWPSLLYRDGIACRIISRFPGSYCSFFSQAFPSIDYYHPFPPPPPRPVTTFVYAIDVFLQGRPFYRDLTMEQVDTTEYPSARKYDHLRKTFELQWYGWGDRKKFFHVKKEGCEEYLKQNMSFSCVVVETKTKCAGSLFHPSTCKPVSVLKETSPIAIDVVFKTFIPAPGLYMEMVKCEVKITCHWEDGKEDRFYMDTIHFTMDDMYGKQLTWWYGSLIISNVIENGVRRKINKKQT</sequence>